<dbReference type="InterPro" id="IPR051450">
    <property type="entry name" value="Gfo/Idh/MocA_Oxidoreductases"/>
</dbReference>
<dbReference type="InterPro" id="IPR000683">
    <property type="entry name" value="Gfo/Idh/MocA-like_OxRdtase_N"/>
</dbReference>
<dbReference type="PANTHER" id="PTHR43377">
    <property type="entry name" value="BILIVERDIN REDUCTASE A"/>
    <property type="match status" value="1"/>
</dbReference>
<protein>
    <submittedName>
        <fullName evidence="2">UDP-N-acetyl-D-glucosamine dehydrogenase</fullName>
    </submittedName>
</protein>
<dbReference type="EMBL" id="PNIK01000001">
    <property type="protein sequence ID" value="PMP69250.1"/>
    <property type="molecule type" value="Genomic_DNA"/>
</dbReference>
<name>A0A2N7PQL6_9BACT</name>
<reference evidence="2 3" key="1">
    <citation type="submission" date="2018-01" db="EMBL/GenBank/DDBJ databases">
        <title>Metagenomic assembled genomes from two thermal pools in the Uzon Caldera, Kamchatka, Russia.</title>
        <authorList>
            <person name="Wilkins L."/>
            <person name="Ettinger C."/>
        </authorList>
    </citation>
    <scope>NUCLEOTIDE SEQUENCE [LARGE SCALE GENOMIC DNA]</scope>
    <source>
        <strain evidence="2">ZAV-08</strain>
    </source>
</reference>
<proteinExistence type="predicted"/>
<evidence type="ECO:0000259" key="1">
    <source>
        <dbReference type="Pfam" id="PF01408"/>
    </source>
</evidence>
<dbReference type="PANTHER" id="PTHR43377:SF1">
    <property type="entry name" value="BILIVERDIN REDUCTASE A"/>
    <property type="match status" value="1"/>
</dbReference>
<dbReference type="GO" id="GO:0000166">
    <property type="term" value="F:nucleotide binding"/>
    <property type="evidence" value="ECO:0007669"/>
    <property type="project" value="InterPro"/>
</dbReference>
<dbReference type="SUPFAM" id="SSF51735">
    <property type="entry name" value="NAD(P)-binding Rossmann-fold domains"/>
    <property type="match status" value="1"/>
</dbReference>
<evidence type="ECO:0000313" key="3">
    <source>
        <dbReference type="Proteomes" id="UP000235460"/>
    </source>
</evidence>
<comment type="caution">
    <text evidence="2">The sequence shown here is derived from an EMBL/GenBank/DDBJ whole genome shotgun (WGS) entry which is preliminary data.</text>
</comment>
<evidence type="ECO:0000313" key="2">
    <source>
        <dbReference type="EMBL" id="PMP69250.1"/>
    </source>
</evidence>
<accession>A0A2N7PQL6</accession>
<dbReference type="Gene3D" id="3.30.360.10">
    <property type="entry name" value="Dihydrodipicolinate Reductase, domain 2"/>
    <property type="match status" value="1"/>
</dbReference>
<dbReference type="Gene3D" id="3.40.50.720">
    <property type="entry name" value="NAD(P)-binding Rossmann-like Domain"/>
    <property type="match status" value="1"/>
</dbReference>
<dbReference type="InterPro" id="IPR036291">
    <property type="entry name" value="NAD(P)-bd_dom_sf"/>
</dbReference>
<dbReference type="AlphaFoldDB" id="A0A2N7PQL6"/>
<dbReference type="SUPFAM" id="SSF55347">
    <property type="entry name" value="Glyceraldehyde-3-phosphate dehydrogenase-like, C-terminal domain"/>
    <property type="match status" value="1"/>
</dbReference>
<dbReference type="Proteomes" id="UP000235460">
    <property type="component" value="Unassembled WGS sequence"/>
</dbReference>
<dbReference type="Pfam" id="PF01408">
    <property type="entry name" value="GFO_IDH_MocA"/>
    <property type="match status" value="1"/>
</dbReference>
<sequence>MNKVKVAVIGVGHLGRFHAKKFAEIPEVELLAIVDINPERIKETLNLLGEKGSSVKAFTDYKEIISLVDAVSIATPTITHYEIAKDFLKAGKPVFLEKPLAHELKLAEELVEISIKKNLPFQIGYIERFQEAVKNLLQNIKDSLFIEAHRLSSFAERNLDIDVILDLMIHDLDLALLIKNYKRVEFIHAVGAPLFTKLPDIVNARIVFEDGTTCNFTASRISLNKQRKFRVFSKGAYYVVDTLEKSYLEVKVDPQSREYKLNKKSYPESDPLKEELESFVRSVINGKKVKVSGEEALKSLELAFQIKKQVEENLKKFL</sequence>
<organism evidence="2 3">
    <name type="scientific">Thermodesulfobacterium geofontis</name>
    <dbReference type="NCBI Taxonomy" id="1295609"/>
    <lineage>
        <taxon>Bacteria</taxon>
        <taxon>Pseudomonadati</taxon>
        <taxon>Thermodesulfobacteriota</taxon>
        <taxon>Thermodesulfobacteria</taxon>
        <taxon>Thermodesulfobacteriales</taxon>
        <taxon>Thermodesulfobacteriaceae</taxon>
        <taxon>Thermodesulfobacterium</taxon>
    </lineage>
</organism>
<feature type="domain" description="Gfo/Idh/MocA-like oxidoreductase N-terminal" evidence="1">
    <location>
        <begin position="4"/>
        <end position="125"/>
    </location>
</feature>
<gene>
    <name evidence="2" type="ORF">C0190_00100</name>
</gene>